<evidence type="ECO:0000256" key="10">
    <source>
        <dbReference type="PIRSR" id="PIRSR600101-2"/>
    </source>
</evidence>
<keyword evidence="11" id="KW-0317">Glutathione biosynthesis</keyword>
<dbReference type="PANTHER" id="PTHR43199:SF1">
    <property type="entry name" value="GLUTATHIONE HYDROLASE PROENZYME"/>
    <property type="match status" value="1"/>
</dbReference>
<organism evidence="13 14">
    <name type="scientific">Catenovulum maritimum</name>
    <dbReference type="NCBI Taxonomy" id="1513271"/>
    <lineage>
        <taxon>Bacteria</taxon>
        <taxon>Pseudomonadati</taxon>
        <taxon>Pseudomonadota</taxon>
        <taxon>Gammaproteobacteria</taxon>
        <taxon>Alteromonadales</taxon>
        <taxon>Alteromonadaceae</taxon>
        <taxon>Catenovulum</taxon>
    </lineage>
</organism>
<dbReference type="PATRIC" id="fig|1513271.3.peg.125"/>
<keyword evidence="5 11" id="KW-0378">Hydrolase</keyword>
<evidence type="ECO:0000256" key="2">
    <source>
        <dbReference type="ARBA" id="ARBA00001089"/>
    </source>
</evidence>
<dbReference type="SUPFAM" id="SSF56235">
    <property type="entry name" value="N-terminal nucleophile aminohydrolases (Ntn hydrolases)"/>
    <property type="match status" value="1"/>
</dbReference>
<proteinExistence type="inferred from homology"/>
<evidence type="ECO:0000313" key="13">
    <source>
        <dbReference type="EMBL" id="KMT66991.1"/>
    </source>
</evidence>
<evidence type="ECO:0000256" key="3">
    <source>
        <dbReference type="ARBA" id="ARBA00009381"/>
    </source>
</evidence>
<evidence type="ECO:0000256" key="5">
    <source>
        <dbReference type="ARBA" id="ARBA00022801"/>
    </source>
</evidence>
<keyword evidence="14" id="KW-1185">Reference proteome</keyword>
<dbReference type="AlphaFoldDB" id="A0A0J8JQH6"/>
<comment type="similarity">
    <text evidence="3 11">Belongs to the gamma-glutamyltransferase family.</text>
</comment>
<evidence type="ECO:0000256" key="11">
    <source>
        <dbReference type="RuleBase" id="RU368036"/>
    </source>
</evidence>
<feature type="binding site" evidence="10">
    <location>
        <begin position="455"/>
        <end position="456"/>
    </location>
    <ligand>
        <name>L-glutamate</name>
        <dbReference type="ChEBI" id="CHEBI:29985"/>
    </ligand>
</feature>
<comment type="subunit">
    <text evidence="11">This enzyme consists of two polypeptide chains, which are synthesized in precursor form from a single polypeptide.</text>
</comment>
<comment type="catalytic activity">
    <reaction evidence="8 11">
        <text>an N-terminal (5-L-glutamyl)-[peptide] + an alpha-amino acid = 5-L-glutamyl amino acid + an N-terminal L-alpha-aminoacyl-[peptide]</text>
        <dbReference type="Rhea" id="RHEA:23904"/>
        <dbReference type="Rhea" id="RHEA-COMP:9780"/>
        <dbReference type="Rhea" id="RHEA-COMP:9795"/>
        <dbReference type="ChEBI" id="CHEBI:77644"/>
        <dbReference type="ChEBI" id="CHEBI:78597"/>
        <dbReference type="ChEBI" id="CHEBI:78599"/>
        <dbReference type="ChEBI" id="CHEBI:78608"/>
        <dbReference type="EC" id="2.3.2.2"/>
    </reaction>
</comment>
<feature type="region of interest" description="Disordered" evidence="12">
    <location>
        <begin position="1"/>
        <end position="27"/>
    </location>
</feature>
<dbReference type="InterPro" id="IPR043138">
    <property type="entry name" value="GGT_lsub"/>
</dbReference>
<feature type="compositionally biased region" description="Polar residues" evidence="12">
    <location>
        <begin position="1"/>
        <end position="13"/>
    </location>
</feature>
<dbReference type="InterPro" id="IPR043137">
    <property type="entry name" value="GGT_ssub_C"/>
</dbReference>
<comment type="pathway">
    <text evidence="11">Sulfur metabolism; glutathione metabolism.</text>
</comment>
<sequence>MDVQSDEIQTQAFKQREVREPEAATGWQDKKVAESELGMISAANPYAVKAGMDILRQGGTAIDAAIAIQTVLTLVEPQSSGIGGGGFILYWDNKGQTLHSIDARETAPKTATDKLFYEDGKPISWFKAVVGGRSVGTPGILAGLDHAHKTWGKLAWSNLFDEAIRLSEQGFVVSDRLAKLVAMKINPGINQLPPAKEYFFPSGQAIQAGQLKTNLPLANSFKQIANQGVDYFYQGELAKHIVSAVQNSKIAPGSLSLSDLAIYQAKSRKPACLTGFGKNICGFGPPSSGGISVLQIIGMLDRTAFQSLAVDNPKAWHLFTQASRLAFADRNLYIADSDFVAVPVTGLLDPVYLTQRSQLINPSKDLGTAQAGKLPSLTAYIQSDSLERPSTSHISIVDKWGNAVSMTTSIEMAFGSGVMVAGFLLNNQLTDFSFKSADGNRLVANRIEPQKRPRSSMAPMMIFDEDNKLEGVIGSPGGSRIINYVSQSILAKLAWNMPIQEAINLDKVTNMNGKTSLESNSELANSASYFESLGHKVDVRGLNSGLHAIWRENGVWVGAADPRREGIAIGY</sequence>
<dbReference type="GO" id="GO:0006750">
    <property type="term" value="P:glutathione biosynthetic process"/>
    <property type="evidence" value="ECO:0007669"/>
    <property type="project" value="UniProtKB-KW"/>
</dbReference>
<evidence type="ECO:0000256" key="9">
    <source>
        <dbReference type="PIRSR" id="PIRSR600101-1"/>
    </source>
</evidence>
<dbReference type="EMBL" id="LAZL01000002">
    <property type="protein sequence ID" value="KMT66991.1"/>
    <property type="molecule type" value="Genomic_DNA"/>
</dbReference>
<reference evidence="13 14" key="1">
    <citation type="submission" date="2015-04" db="EMBL/GenBank/DDBJ databases">
        <title>Draft Genome Sequence of the Novel Agar-Digesting Marine Bacterium Q1.</title>
        <authorList>
            <person name="Li Y."/>
            <person name="Li D."/>
            <person name="Chen G."/>
            <person name="Du Z."/>
        </authorList>
    </citation>
    <scope>NUCLEOTIDE SEQUENCE [LARGE SCALE GENOMIC DNA]</scope>
    <source>
        <strain evidence="13 14">Q1</strain>
    </source>
</reference>
<dbReference type="Gene3D" id="1.10.246.130">
    <property type="match status" value="1"/>
</dbReference>
<evidence type="ECO:0000256" key="7">
    <source>
        <dbReference type="ARBA" id="ARBA00023315"/>
    </source>
</evidence>
<name>A0A0J8JQH6_9ALTE</name>
<evidence type="ECO:0000256" key="1">
    <source>
        <dbReference type="ARBA" id="ARBA00001049"/>
    </source>
</evidence>
<dbReference type="PANTHER" id="PTHR43199">
    <property type="entry name" value="GLUTATHIONE HYDROLASE"/>
    <property type="match status" value="1"/>
</dbReference>
<dbReference type="GO" id="GO:0006751">
    <property type="term" value="P:glutathione catabolic process"/>
    <property type="evidence" value="ECO:0007669"/>
    <property type="project" value="UniProtKB-UniRule"/>
</dbReference>
<dbReference type="EC" id="3.4.19.13" evidence="11"/>
<dbReference type="UniPathway" id="UPA00204"/>
<dbReference type="InterPro" id="IPR029055">
    <property type="entry name" value="Ntn_hydrolases_N"/>
</dbReference>
<dbReference type="GO" id="GO:0103068">
    <property type="term" value="F:leukotriene C4 gamma-glutamyl transferase activity"/>
    <property type="evidence" value="ECO:0007669"/>
    <property type="project" value="UniProtKB-EC"/>
</dbReference>
<keyword evidence="6 11" id="KW-0865">Zymogen</keyword>
<keyword evidence="7 11" id="KW-0012">Acyltransferase</keyword>
<dbReference type="PRINTS" id="PR01210">
    <property type="entry name" value="GGTRANSPTASE"/>
</dbReference>
<evidence type="ECO:0000256" key="12">
    <source>
        <dbReference type="SAM" id="MobiDB-lite"/>
    </source>
</evidence>
<protein>
    <recommendedName>
        <fullName evidence="11">Glutathione hydrolase proenzyme</fullName>
        <ecNumber evidence="11">2.3.2.2</ecNumber>
        <ecNumber evidence="11">3.4.19.13</ecNumber>
    </recommendedName>
    <component>
        <recommendedName>
            <fullName evidence="11">Glutathione hydrolase large chain</fullName>
        </recommendedName>
    </component>
    <component>
        <recommendedName>
            <fullName evidence="11">Glutathione hydrolase small chain</fullName>
        </recommendedName>
    </component>
</protein>
<feature type="binding site" evidence="10">
    <location>
        <position position="431"/>
    </location>
    <ligand>
        <name>L-glutamate</name>
        <dbReference type="ChEBI" id="CHEBI:29985"/>
    </ligand>
</feature>
<accession>A0A0J8JQH6</accession>
<comment type="PTM">
    <text evidence="11">Cleaved by autocatalysis into a large and a small subunit.</text>
</comment>
<comment type="catalytic activity">
    <reaction evidence="2 11">
        <text>glutathione + H2O = L-cysteinylglycine + L-glutamate</text>
        <dbReference type="Rhea" id="RHEA:28807"/>
        <dbReference type="ChEBI" id="CHEBI:15377"/>
        <dbReference type="ChEBI" id="CHEBI:29985"/>
        <dbReference type="ChEBI" id="CHEBI:57925"/>
        <dbReference type="ChEBI" id="CHEBI:61694"/>
        <dbReference type="EC" id="3.4.19.13"/>
    </reaction>
</comment>
<comment type="caution">
    <text evidence="13">The sequence shown here is derived from an EMBL/GenBank/DDBJ whole genome shotgun (WGS) entry which is preliminary data.</text>
</comment>
<dbReference type="Gene3D" id="3.60.20.40">
    <property type="match status" value="1"/>
</dbReference>
<dbReference type="GO" id="GO:0036374">
    <property type="term" value="F:glutathione hydrolase activity"/>
    <property type="evidence" value="ECO:0007669"/>
    <property type="project" value="UniProtKB-UniRule"/>
</dbReference>
<keyword evidence="4 11" id="KW-0808">Transferase</keyword>
<gene>
    <name evidence="13" type="ORF">XM47_00595</name>
</gene>
<dbReference type="NCBIfam" id="TIGR00066">
    <property type="entry name" value="g_glut_trans"/>
    <property type="match status" value="1"/>
</dbReference>
<evidence type="ECO:0000256" key="8">
    <source>
        <dbReference type="ARBA" id="ARBA00047417"/>
    </source>
</evidence>
<feature type="binding site" evidence="10">
    <location>
        <position position="104"/>
    </location>
    <ligand>
        <name>L-glutamate</name>
        <dbReference type="ChEBI" id="CHEBI:29985"/>
    </ligand>
</feature>
<dbReference type="Proteomes" id="UP000037600">
    <property type="component" value="Unassembled WGS sequence"/>
</dbReference>
<evidence type="ECO:0000256" key="4">
    <source>
        <dbReference type="ARBA" id="ARBA00022679"/>
    </source>
</evidence>
<evidence type="ECO:0000256" key="6">
    <source>
        <dbReference type="ARBA" id="ARBA00023145"/>
    </source>
</evidence>
<comment type="catalytic activity">
    <reaction evidence="1 11">
        <text>an S-substituted glutathione + H2O = an S-substituted L-cysteinylglycine + L-glutamate</text>
        <dbReference type="Rhea" id="RHEA:59468"/>
        <dbReference type="ChEBI" id="CHEBI:15377"/>
        <dbReference type="ChEBI" id="CHEBI:29985"/>
        <dbReference type="ChEBI" id="CHEBI:90779"/>
        <dbReference type="ChEBI" id="CHEBI:143103"/>
        <dbReference type="EC" id="3.4.19.13"/>
    </reaction>
</comment>
<feature type="active site" description="Nucleophile" evidence="9">
    <location>
        <position position="391"/>
    </location>
</feature>
<dbReference type="InterPro" id="IPR000101">
    <property type="entry name" value="GGT_peptidase"/>
</dbReference>
<dbReference type="EC" id="2.3.2.2" evidence="11"/>
<feature type="compositionally biased region" description="Basic and acidic residues" evidence="12">
    <location>
        <begin position="14"/>
        <end position="27"/>
    </location>
</feature>
<dbReference type="STRING" id="1513271.XM47_00595"/>
<dbReference type="Pfam" id="PF01019">
    <property type="entry name" value="G_glu_transpept"/>
    <property type="match status" value="1"/>
</dbReference>
<dbReference type="InterPro" id="IPR051792">
    <property type="entry name" value="GGT_bact"/>
</dbReference>
<evidence type="ECO:0000313" key="14">
    <source>
        <dbReference type="Proteomes" id="UP000037600"/>
    </source>
</evidence>
<feature type="binding site" evidence="10">
    <location>
        <position position="478"/>
    </location>
    <ligand>
        <name>L-glutamate</name>
        <dbReference type="ChEBI" id="CHEBI:29985"/>
    </ligand>
</feature>